<dbReference type="Gene3D" id="1.20.120.1760">
    <property type="match status" value="1"/>
</dbReference>
<feature type="transmembrane region" description="Helical" evidence="3">
    <location>
        <begin position="151"/>
        <end position="171"/>
    </location>
</feature>
<dbReference type="Pfam" id="PF01066">
    <property type="entry name" value="CDP-OH_P_transf"/>
    <property type="match status" value="1"/>
</dbReference>
<accession>A0A4Z0WDU5</accession>
<protein>
    <submittedName>
        <fullName evidence="4">CDP-alcohol phosphatidyltransferase family protein</fullName>
    </submittedName>
</protein>
<evidence type="ECO:0000313" key="5">
    <source>
        <dbReference type="Proteomes" id="UP000297475"/>
    </source>
</evidence>
<proteinExistence type="inferred from homology"/>
<name>A0A4Z0WDU5_9GAMM</name>
<feature type="transmembrane region" description="Helical" evidence="3">
    <location>
        <begin position="21"/>
        <end position="39"/>
    </location>
</feature>
<dbReference type="InterPro" id="IPR048254">
    <property type="entry name" value="CDP_ALCOHOL_P_TRANSF_CS"/>
</dbReference>
<evidence type="ECO:0000256" key="2">
    <source>
        <dbReference type="RuleBase" id="RU003750"/>
    </source>
</evidence>
<feature type="transmembrane region" description="Helical" evidence="3">
    <location>
        <begin position="45"/>
        <end position="64"/>
    </location>
</feature>
<reference evidence="4 5" key="1">
    <citation type="submission" date="2019-04" db="EMBL/GenBank/DDBJ databases">
        <title>Natronospirillum operosus gen. nov., sp. nov., a haloalkaliphilic satellite isolated from decaying biomass of laboratory culture of cyanobacterium Geitlerinema sp. and proposal of Natronospirillaceae fam. nov. and Saccharospirillaceae fam. nov.</title>
        <authorList>
            <person name="Kevbrin V."/>
            <person name="Boltyanskaya Y."/>
            <person name="Koziaeva V."/>
            <person name="Grouzdev D.S."/>
            <person name="Park M."/>
            <person name="Cho J."/>
        </authorList>
    </citation>
    <scope>NUCLEOTIDE SEQUENCE [LARGE SCALE GENOMIC DNA]</scope>
    <source>
        <strain evidence="4 5">G-116</strain>
    </source>
</reference>
<keyword evidence="3" id="KW-0812">Transmembrane</keyword>
<keyword evidence="5" id="KW-1185">Reference proteome</keyword>
<dbReference type="AlphaFoldDB" id="A0A4Z0WDU5"/>
<evidence type="ECO:0000256" key="3">
    <source>
        <dbReference type="SAM" id="Phobius"/>
    </source>
</evidence>
<keyword evidence="3" id="KW-0472">Membrane</keyword>
<organism evidence="4 5">
    <name type="scientific">Natronospirillum operosum</name>
    <dbReference type="NCBI Taxonomy" id="2759953"/>
    <lineage>
        <taxon>Bacteria</taxon>
        <taxon>Pseudomonadati</taxon>
        <taxon>Pseudomonadota</taxon>
        <taxon>Gammaproteobacteria</taxon>
        <taxon>Oceanospirillales</taxon>
        <taxon>Natronospirillaceae</taxon>
        <taxon>Natronospirillum</taxon>
    </lineage>
</organism>
<dbReference type="GO" id="GO:0016020">
    <property type="term" value="C:membrane"/>
    <property type="evidence" value="ECO:0007669"/>
    <property type="project" value="InterPro"/>
</dbReference>
<dbReference type="PROSITE" id="PS00379">
    <property type="entry name" value="CDP_ALCOHOL_P_TRANSF"/>
    <property type="match status" value="1"/>
</dbReference>
<sequence length="265" mass="28965">MTALLQALETSVLRRHPGMELLGGGLLVLLLAAPFAVATGADQRYLAVVLVLYALLATLVWQTWPGAQEAARSGGEWRHWCGLSWLSLGPANRVTLVRALLMILVLSALPFPVWAAQQAWALAGLSLLALSLDGLDGWVARRTGSVSAYGARFDMEVDAAFIMGLALLLVVLERAGIWVLALGLMRYAFVLAGWRWCWLNQSLPPSFRRQFVCVWQVATLLACMPPWLPAWASVSALAVALVLLTVSFLTDVIWLYRQQGQSESP</sequence>
<dbReference type="RefSeq" id="WP_135484029.1">
    <property type="nucleotide sequence ID" value="NZ_SRMF01000006.1"/>
</dbReference>
<dbReference type="InterPro" id="IPR000462">
    <property type="entry name" value="CDP-OH_P_trans"/>
</dbReference>
<evidence type="ECO:0000256" key="1">
    <source>
        <dbReference type="ARBA" id="ARBA00022679"/>
    </source>
</evidence>
<gene>
    <name evidence="4" type="ORF">E4656_14575</name>
</gene>
<dbReference type="Proteomes" id="UP000297475">
    <property type="component" value="Unassembled WGS sequence"/>
</dbReference>
<feature type="transmembrane region" description="Helical" evidence="3">
    <location>
        <begin position="95"/>
        <end position="113"/>
    </location>
</feature>
<keyword evidence="3" id="KW-1133">Transmembrane helix</keyword>
<dbReference type="GO" id="GO:0016780">
    <property type="term" value="F:phosphotransferase activity, for other substituted phosphate groups"/>
    <property type="evidence" value="ECO:0007669"/>
    <property type="project" value="InterPro"/>
</dbReference>
<dbReference type="EMBL" id="SRMF01000006">
    <property type="protein sequence ID" value="TGG92100.1"/>
    <property type="molecule type" value="Genomic_DNA"/>
</dbReference>
<dbReference type="GO" id="GO:0008654">
    <property type="term" value="P:phospholipid biosynthetic process"/>
    <property type="evidence" value="ECO:0007669"/>
    <property type="project" value="InterPro"/>
</dbReference>
<evidence type="ECO:0000313" key="4">
    <source>
        <dbReference type="EMBL" id="TGG92100.1"/>
    </source>
</evidence>
<dbReference type="InterPro" id="IPR043130">
    <property type="entry name" value="CDP-OH_PTrfase_TM_dom"/>
</dbReference>
<feature type="transmembrane region" description="Helical" evidence="3">
    <location>
        <begin position="119"/>
        <end position="139"/>
    </location>
</feature>
<keyword evidence="1 2" id="KW-0808">Transferase</keyword>
<feature type="transmembrane region" description="Helical" evidence="3">
    <location>
        <begin position="234"/>
        <end position="256"/>
    </location>
</feature>
<comment type="similarity">
    <text evidence="2">Belongs to the CDP-alcohol phosphatidyltransferase class-I family.</text>
</comment>
<dbReference type="OrthoDB" id="9782011at2"/>
<comment type="caution">
    <text evidence="4">The sequence shown here is derived from an EMBL/GenBank/DDBJ whole genome shotgun (WGS) entry which is preliminary data.</text>
</comment>